<gene>
    <name evidence="7" type="ORF">MANES_01G018500v8</name>
</gene>
<dbReference type="GO" id="GO:0001666">
    <property type="term" value="P:response to hypoxia"/>
    <property type="evidence" value="ECO:0007669"/>
    <property type="project" value="EnsemblPlants"/>
</dbReference>
<dbReference type="GO" id="GO:0009099">
    <property type="term" value="P:L-valine biosynthetic process"/>
    <property type="evidence" value="ECO:0000318"/>
    <property type="project" value="GO_Central"/>
</dbReference>
<evidence type="ECO:0000256" key="5">
    <source>
        <dbReference type="ARBA" id="ARBA00023304"/>
    </source>
</evidence>
<dbReference type="GO" id="GO:1990610">
    <property type="term" value="F:acetolactate synthase regulator activity"/>
    <property type="evidence" value="ECO:0007669"/>
    <property type="project" value="InterPro"/>
</dbReference>
<evidence type="ECO:0000259" key="6">
    <source>
        <dbReference type="PROSITE" id="PS51671"/>
    </source>
</evidence>
<sequence>MAAVSPACSTMIHYLDRSPSRSRSCASNSSLRVCFSSTKPASLTFSKPTSDHYQHPRKLTVSATAADNRSNISNTSLSANGPAPSLPISKVRRHTISVFVGDESGMINRIAGVFARRGYNIESLAVGLNKDKALFTIVVSGTDRVLQQVVEQLQKLVNVLKVEDLSSEPQVERELMLIKVNADPKYRAEIMWLVDIFRAKIVDISEHSLTIEVTGDPGKIVAVQRNLSKFGIKEIARTGKIALRREKMGECAPFWRFSAASYPDLGEARLDDALLGTKSKAVIGEDTSAGGDVYPVEPSDSFTVTQVLDAHWGVLNEDDTTGLRSHTLSMLVNDSPGVLNVVTGVFARRGYNIQSLAVGHAETEGLSRITTVVPGTDESISKLVQQLYKLIELHEVKDLTHLPFAERELMLIKIAVNAAARRDVLDIASIFRARAVDVSDHTITLELTGDLDKMVALQRLLEPYGICEVARTGRIALVRESGVDSKYLRGYSFPI</sequence>
<dbReference type="Gene3D" id="3.30.70.1150">
    <property type="entry name" value="ACT-like. Chain A, domain 2"/>
    <property type="match status" value="2"/>
</dbReference>
<feature type="domain" description="ACT" evidence="6">
    <location>
        <begin position="327"/>
        <end position="401"/>
    </location>
</feature>
<keyword evidence="5" id="KW-0100">Branched-chain amino acid biosynthesis</keyword>
<comment type="similarity">
    <text evidence="3">Belongs to the acetolactate synthase small subunit family.</text>
</comment>
<comment type="pathway">
    <text evidence="1">Amino-acid biosynthesis; L-isoleucine biosynthesis; L-isoleucine from 2-oxobutanoate: step 1/4.</text>
</comment>
<dbReference type="GO" id="GO:0009097">
    <property type="term" value="P:isoleucine biosynthetic process"/>
    <property type="evidence" value="ECO:0000318"/>
    <property type="project" value="GO_Central"/>
</dbReference>
<dbReference type="Gramene" id="Manes.01G018500.1.v8.1">
    <property type="protein sequence ID" value="Manes.01G018500.1.v8.1.CDS"/>
    <property type="gene ID" value="Manes.01G018500.v8.1"/>
</dbReference>
<dbReference type="UniPathway" id="UPA00047">
    <property type="reaction ID" value="UER00055"/>
</dbReference>
<dbReference type="InterPro" id="IPR019455">
    <property type="entry name" value="Acetolactate_synth_ssu_C"/>
</dbReference>
<dbReference type="GO" id="GO:0003984">
    <property type="term" value="F:acetolactate synthase activity"/>
    <property type="evidence" value="ECO:0000318"/>
    <property type="project" value="GO_Central"/>
</dbReference>
<dbReference type="Gene3D" id="3.30.70.260">
    <property type="match status" value="2"/>
</dbReference>
<evidence type="ECO:0000256" key="4">
    <source>
        <dbReference type="ARBA" id="ARBA00022605"/>
    </source>
</evidence>
<dbReference type="STRING" id="3983.A0A2C9WGZ6"/>
<dbReference type="PANTHER" id="PTHR30239:SF0">
    <property type="entry name" value="ACETOLACTATE SYNTHASE SMALL SUBUNIT 1, CHLOROPLASTIC"/>
    <property type="match status" value="1"/>
</dbReference>
<keyword evidence="8" id="KW-1185">Reference proteome</keyword>
<dbReference type="Gramene" id="Manes.01G018500.3.v8.1">
    <property type="protein sequence ID" value="Manes.01G018500.3.v8.1.CDS"/>
    <property type="gene ID" value="Manes.01G018500.v8.1"/>
</dbReference>
<dbReference type="GO" id="GO:0009507">
    <property type="term" value="C:chloroplast"/>
    <property type="evidence" value="ECO:0007669"/>
    <property type="project" value="EnsemblPlants"/>
</dbReference>
<organism evidence="7 8">
    <name type="scientific">Manihot esculenta</name>
    <name type="common">Cassava</name>
    <name type="synonym">Jatropha manihot</name>
    <dbReference type="NCBI Taxonomy" id="3983"/>
    <lineage>
        <taxon>Eukaryota</taxon>
        <taxon>Viridiplantae</taxon>
        <taxon>Streptophyta</taxon>
        <taxon>Embryophyta</taxon>
        <taxon>Tracheophyta</taxon>
        <taxon>Spermatophyta</taxon>
        <taxon>Magnoliopsida</taxon>
        <taxon>eudicotyledons</taxon>
        <taxon>Gunneridae</taxon>
        <taxon>Pentapetalae</taxon>
        <taxon>rosids</taxon>
        <taxon>fabids</taxon>
        <taxon>Malpighiales</taxon>
        <taxon>Euphorbiaceae</taxon>
        <taxon>Crotonoideae</taxon>
        <taxon>Manihoteae</taxon>
        <taxon>Manihot</taxon>
    </lineage>
</organism>
<proteinExistence type="inferred from homology"/>
<dbReference type="Gramene" id="Manes.01G018500.2.v8.1">
    <property type="protein sequence ID" value="Manes.01G018500.2.v8.1.CDS"/>
    <property type="gene ID" value="Manes.01G018500.v8.1"/>
</dbReference>
<dbReference type="Proteomes" id="UP000091857">
    <property type="component" value="Chromosome 1"/>
</dbReference>
<accession>A0A2C9WGZ6</accession>
<dbReference type="GO" id="GO:0005829">
    <property type="term" value="C:cytosol"/>
    <property type="evidence" value="ECO:0000318"/>
    <property type="project" value="GO_Central"/>
</dbReference>
<dbReference type="FunFam" id="3.30.70.1150:FF:000001">
    <property type="entry name" value="Acetolactate synthase small subunit"/>
    <property type="match status" value="2"/>
</dbReference>
<dbReference type="EMBL" id="CM004387">
    <property type="protein sequence ID" value="OAY59264.1"/>
    <property type="molecule type" value="Genomic_DNA"/>
</dbReference>
<dbReference type="InterPro" id="IPR045865">
    <property type="entry name" value="ACT-like_dom_sf"/>
</dbReference>
<dbReference type="InterPro" id="IPR002912">
    <property type="entry name" value="ACT_dom"/>
</dbReference>
<comment type="caution">
    <text evidence="7">The sequence shown here is derived from an EMBL/GenBank/DDBJ whole genome shotgun (WGS) entry which is preliminary data.</text>
</comment>
<dbReference type="InterPro" id="IPR004789">
    <property type="entry name" value="Acetalactate_synth_ssu"/>
</dbReference>
<dbReference type="FunFam" id="3.30.70.260:FF:000001">
    <property type="entry name" value="Acetolactate synthase, small subunit"/>
    <property type="match status" value="2"/>
</dbReference>
<evidence type="ECO:0000256" key="2">
    <source>
        <dbReference type="ARBA" id="ARBA00005025"/>
    </source>
</evidence>
<dbReference type="NCBIfam" id="TIGR00119">
    <property type="entry name" value="acolac_sm"/>
    <property type="match status" value="2"/>
</dbReference>
<dbReference type="GO" id="GO:0005777">
    <property type="term" value="C:peroxisome"/>
    <property type="evidence" value="ECO:0007669"/>
    <property type="project" value="EnsemblPlants"/>
</dbReference>
<dbReference type="UniPathway" id="UPA00049">
    <property type="reaction ID" value="UER00059"/>
</dbReference>
<evidence type="ECO:0000256" key="1">
    <source>
        <dbReference type="ARBA" id="ARBA00004974"/>
    </source>
</evidence>
<dbReference type="InterPro" id="IPR039557">
    <property type="entry name" value="AHAS_ACT"/>
</dbReference>
<dbReference type="AlphaFoldDB" id="A0A2C9WGZ6"/>
<feature type="domain" description="ACT" evidence="6">
    <location>
        <begin position="95"/>
        <end position="167"/>
    </location>
</feature>
<dbReference type="OrthoDB" id="2013116at2759"/>
<protein>
    <recommendedName>
        <fullName evidence="6">ACT domain-containing protein</fullName>
    </recommendedName>
</protein>
<dbReference type="CDD" id="cd04878">
    <property type="entry name" value="ACT_AHAS"/>
    <property type="match status" value="2"/>
</dbReference>
<evidence type="ECO:0000313" key="7">
    <source>
        <dbReference type="EMBL" id="OAY59264.1"/>
    </source>
</evidence>
<comment type="pathway">
    <text evidence="2">Amino-acid biosynthesis; L-valine biosynthesis; L-valine from pyruvate: step 1/4.</text>
</comment>
<evidence type="ECO:0000313" key="8">
    <source>
        <dbReference type="Proteomes" id="UP000091857"/>
    </source>
</evidence>
<dbReference type="SUPFAM" id="SSF55021">
    <property type="entry name" value="ACT-like"/>
    <property type="match status" value="4"/>
</dbReference>
<dbReference type="Pfam" id="PF22629">
    <property type="entry name" value="ACT_AHAS_ss"/>
    <property type="match status" value="2"/>
</dbReference>
<evidence type="ECO:0000256" key="3">
    <source>
        <dbReference type="ARBA" id="ARBA00006341"/>
    </source>
</evidence>
<dbReference type="PANTHER" id="PTHR30239">
    <property type="entry name" value="ACETOLACTATE SYNTHASE SMALL SUBUNIT"/>
    <property type="match status" value="1"/>
</dbReference>
<name>A0A2C9WGZ6_MANES</name>
<dbReference type="PROSITE" id="PS51671">
    <property type="entry name" value="ACT"/>
    <property type="match status" value="2"/>
</dbReference>
<dbReference type="Pfam" id="PF10369">
    <property type="entry name" value="ALS_ss_C"/>
    <property type="match status" value="2"/>
</dbReference>
<dbReference type="NCBIfam" id="NF008864">
    <property type="entry name" value="PRK11895.1"/>
    <property type="match status" value="2"/>
</dbReference>
<keyword evidence="4" id="KW-0028">Amino-acid biosynthesis</keyword>
<dbReference type="InterPro" id="IPR054480">
    <property type="entry name" value="AHAS_small-like_ACT"/>
</dbReference>
<reference evidence="8" key="1">
    <citation type="journal article" date="2016" name="Nat. Biotechnol.">
        <title>Sequencing wild and cultivated cassava and related species reveals extensive interspecific hybridization and genetic diversity.</title>
        <authorList>
            <person name="Bredeson J.V."/>
            <person name="Lyons J.B."/>
            <person name="Prochnik S.E."/>
            <person name="Wu G.A."/>
            <person name="Ha C.M."/>
            <person name="Edsinger-Gonzales E."/>
            <person name="Grimwood J."/>
            <person name="Schmutz J."/>
            <person name="Rabbi I.Y."/>
            <person name="Egesi C."/>
            <person name="Nauluvula P."/>
            <person name="Lebot V."/>
            <person name="Ndunguru J."/>
            <person name="Mkamilo G."/>
            <person name="Bart R.S."/>
            <person name="Setter T.L."/>
            <person name="Gleadow R.M."/>
            <person name="Kulakow P."/>
            <person name="Ferguson M.E."/>
            <person name="Rounsley S."/>
            <person name="Rokhsar D.S."/>
        </authorList>
    </citation>
    <scope>NUCLEOTIDE SEQUENCE [LARGE SCALE GENOMIC DNA]</scope>
    <source>
        <strain evidence="8">cv. AM560-2</strain>
    </source>
</reference>
<dbReference type="InterPro" id="IPR027271">
    <property type="entry name" value="Acetolactate_synth/TF_NikR_C"/>
</dbReference>